<sequence length="111" mass="11452">MKTVIVTVGLALGAFLASTTAIAQNDTAGEARAAPSKQSTKEEKKAARAKRQAGGKDLAKQDAGRTDTPNSAGVAKGNTKEDKAAARASRQAEGKDVAKKDQGRTDDPTKK</sequence>
<comment type="caution">
    <text evidence="3">The sequence shown here is derived from an EMBL/GenBank/DDBJ whole genome shotgun (WGS) entry which is preliminary data.</text>
</comment>
<gene>
    <name evidence="3" type="ORF">HHL11_03970</name>
</gene>
<feature type="chain" id="PRO_5032370874" description="Cell envelope biogenesis protein TolA" evidence="2">
    <location>
        <begin position="24"/>
        <end position="111"/>
    </location>
</feature>
<evidence type="ECO:0000313" key="3">
    <source>
        <dbReference type="EMBL" id="NML42894.1"/>
    </source>
</evidence>
<evidence type="ECO:0000313" key="4">
    <source>
        <dbReference type="Proteomes" id="UP000541185"/>
    </source>
</evidence>
<evidence type="ECO:0000256" key="1">
    <source>
        <dbReference type="SAM" id="MobiDB-lite"/>
    </source>
</evidence>
<keyword evidence="2" id="KW-0732">Signal</keyword>
<feature type="compositionally biased region" description="Basic and acidic residues" evidence="1">
    <location>
        <begin position="78"/>
        <end position="111"/>
    </location>
</feature>
<feature type="region of interest" description="Disordered" evidence="1">
    <location>
        <begin position="26"/>
        <end position="111"/>
    </location>
</feature>
<dbReference type="EMBL" id="JABBFX010000001">
    <property type="protein sequence ID" value="NML42894.1"/>
    <property type="molecule type" value="Genomic_DNA"/>
</dbReference>
<evidence type="ECO:0008006" key="5">
    <source>
        <dbReference type="Google" id="ProtNLM"/>
    </source>
</evidence>
<evidence type="ECO:0000256" key="2">
    <source>
        <dbReference type="SAM" id="SignalP"/>
    </source>
</evidence>
<protein>
    <recommendedName>
        <fullName evidence="5">Cell envelope biogenesis protein TolA</fullName>
    </recommendedName>
</protein>
<dbReference type="RefSeq" id="WP_169417141.1">
    <property type="nucleotide sequence ID" value="NZ_JABBFX010000001.1"/>
</dbReference>
<dbReference type="AlphaFoldDB" id="A0A848GX09"/>
<proteinExistence type="predicted"/>
<keyword evidence="4" id="KW-1185">Reference proteome</keyword>
<accession>A0A848GX09</accession>
<name>A0A848GX09_9BURK</name>
<reference evidence="3 4" key="1">
    <citation type="submission" date="2020-04" db="EMBL/GenBank/DDBJ databases">
        <title>Ramlibacter sp. G-1-2-2 isolated from soil.</title>
        <authorList>
            <person name="Dahal R.H."/>
        </authorList>
    </citation>
    <scope>NUCLEOTIDE SEQUENCE [LARGE SCALE GENOMIC DNA]</scope>
    <source>
        <strain evidence="3 4">G-1-2-2</strain>
    </source>
</reference>
<dbReference type="Proteomes" id="UP000541185">
    <property type="component" value="Unassembled WGS sequence"/>
</dbReference>
<organism evidence="3 4">
    <name type="scientific">Ramlibacter agri</name>
    <dbReference type="NCBI Taxonomy" id="2728837"/>
    <lineage>
        <taxon>Bacteria</taxon>
        <taxon>Pseudomonadati</taxon>
        <taxon>Pseudomonadota</taxon>
        <taxon>Betaproteobacteria</taxon>
        <taxon>Burkholderiales</taxon>
        <taxon>Comamonadaceae</taxon>
        <taxon>Ramlibacter</taxon>
    </lineage>
</organism>
<feature type="signal peptide" evidence="2">
    <location>
        <begin position="1"/>
        <end position="23"/>
    </location>
</feature>